<feature type="compositionally biased region" description="Pro residues" evidence="3">
    <location>
        <begin position="1"/>
        <end position="27"/>
    </location>
</feature>
<proteinExistence type="inferred from homology"/>
<gene>
    <name evidence="4" type="ORF">Ctob_007838</name>
</gene>
<dbReference type="AlphaFoldDB" id="A0A0M0JWV2"/>
<feature type="region of interest" description="Disordered" evidence="3">
    <location>
        <begin position="1"/>
        <end position="29"/>
    </location>
</feature>
<dbReference type="OrthoDB" id="263560at2759"/>
<evidence type="ECO:0000256" key="1">
    <source>
        <dbReference type="ARBA" id="ARBA00006524"/>
    </source>
</evidence>
<evidence type="ECO:0000313" key="4">
    <source>
        <dbReference type="EMBL" id="KOO31029.1"/>
    </source>
</evidence>
<reference evidence="5" key="1">
    <citation type="journal article" date="2015" name="PLoS Genet.">
        <title>Genome Sequence and Transcriptome Analyses of Chrysochromulina tobin: Metabolic Tools for Enhanced Algal Fitness in the Prominent Order Prymnesiales (Haptophyceae).</title>
        <authorList>
            <person name="Hovde B.T."/>
            <person name="Deodato C.R."/>
            <person name="Hunsperger H.M."/>
            <person name="Ryken S.A."/>
            <person name="Yost W."/>
            <person name="Jha R.K."/>
            <person name="Patterson J."/>
            <person name="Monnat R.J. Jr."/>
            <person name="Barlow S.B."/>
            <person name="Starkenburg S.R."/>
            <person name="Cattolico R.A."/>
        </authorList>
    </citation>
    <scope>NUCLEOTIDE SEQUENCE</scope>
    <source>
        <strain evidence="5">CCMP291</strain>
    </source>
</reference>
<keyword evidence="2" id="KW-0698">rRNA processing</keyword>
<evidence type="ECO:0000256" key="3">
    <source>
        <dbReference type="SAM" id="MobiDB-lite"/>
    </source>
</evidence>
<sequence length="228" mass="24324">METPCFPPAPPVAPPLPSPEQQPPVPSPEQLQHAAEQLTRAVHVIFGEWTALRLAVENEWAGGGTRERALALLQRVRDGLLASAVVHRDELEDVIDNALVDDFNIEADDESPLEIATLLCALHTEARAGVTKTADVLLARSAGKRTWVEVPPPPRQRGEDDSSDEDIDDDNDGGGGGGTSAMDEDMGGGCVRAAPEVDEDGFQMVSPRRGRGAKVVSGRQPAPQSMTE</sequence>
<feature type="compositionally biased region" description="Acidic residues" evidence="3">
    <location>
        <begin position="161"/>
        <end position="172"/>
    </location>
</feature>
<accession>A0A0M0JWV2</accession>
<dbReference type="InterPro" id="IPR019398">
    <property type="entry name" value="Pre-rRNA_process_TSR2"/>
</dbReference>
<protein>
    <recommendedName>
        <fullName evidence="6">Pre-rRNA-processing protein TSR2</fullName>
    </recommendedName>
</protein>
<dbReference type="Pfam" id="PF10273">
    <property type="entry name" value="WGG"/>
    <property type="match status" value="1"/>
</dbReference>
<organism evidence="4 5">
    <name type="scientific">Chrysochromulina tobinii</name>
    <dbReference type="NCBI Taxonomy" id="1460289"/>
    <lineage>
        <taxon>Eukaryota</taxon>
        <taxon>Haptista</taxon>
        <taxon>Haptophyta</taxon>
        <taxon>Prymnesiophyceae</taxon>
        <taxon>Prymnesiales</taxon>
        <taxon>Chrysochromulinaceae</taxon>
        <taxon>Chrysochromulina</taxon>
    </lineage>
</organism>
<evidence type="ECO:0008006" key="6">
    <source>
        <dbReference type="Google" id="ProtNLM"/>
    </source>
</evidence>
<name>A0A0M0JWV2_9EUKA</name>
<dbReference type="Proteomes" id="UP000037460">
    <property type="component" value="Unassembled WGS sequence"/>
</dbReference>
<dbReference type="PANTHER" id="PTHR21250">
    <property type="entry name" value="PRE-RRNA-PROCESSING PROTEIN TSR2 HOMOLOG"/>
    <property type="match status" value="1"/>
</dbReference>
<comment type="similarity">
    <text evidence="1">Belongs to the TSR2 family.</text>
</comment>
<comment type="caution">
    <text evidence="4">The sequence shown here is derived from an EMBL/GenBank/DDBJ whole genome shotgun (WGS) entry which is preliminary data.</text>
</comment>
<evidence type="ECO:0000256" key="2">
    <source>
        <dbReference type="ARBA" id="ARBA00022552"/>
    </source>
</evidence>
<dbReference type="EMBL" id="JWZX01002100">
    <property type="protein sequence ID" value="KOO31029.1"/>
    <property type="molecule type" value="Genomic_DNA"/>
</dbReference>
<keyword evidence="5" id="KW-1185">Reference proteome</keyword>
<feature type="region of interest" description="Disordered" evidence="3">
    <location>
        <begin position="145"/>
        <end position="228"/>
    </location>
</feature>
<evidence type="ECO:0000313" key="5">
    <source>
        <dbReference type="Proteomes" id="UP000037460"/>
    </source>
</evidence>
<dbReference type="GO" id="GO:0006364">
    <property type="term" value="P:rRNA processing"/>
    <property type="evidence" value="ECO:0007669"/>
    <property type="project" value="UniProtKB-KW"/>
</dbReference>